<dbReference type="GO" id="GO:0016787">
    <property type="term" value="F:hydrolase activity"/>
    <property type="evidence" value="ECO:0007669"/>
    <property type="project" value="InterPro"/>
</dbReference>
<dbReference type="SUPFAM" id="SSF160991">
    <property type="entry name" value="CV3147-like"/>
    <property type="match status" value="1"/>
</dbReference>
<dbReference type="AlphaFoldDB" id="A0AAN7A071"/>
<evidence type="ECO:0000313" key="2">
    <source>
        <dbReference type="EMBL" id="KAK4156653.1"/>
    </source>
</evidence>
<evidence type="ECO:0000259" key="1">
    <source>
        <dbReference type="Pfam" id="PF20906"/>
    </source>
</evidence>
<dbReference type="InterPro" id="IPR048350">
    <property type="entry name" value="S-Me-THD-like_C"/>
</dbReference>
<dbReference type="PANTHER" id="PTHR11365:SF10">
    <property type="entry name" value="HYDANTOINASE_OXOPROLINASE"/>
    <property type="match status" value="1"/>
</dbReference>
<accession>A0AAN7A071</accession>
<dbReference type="Pfam" id="PF20906">
    <property type="entry name" value="S-Me-THD_C"/>
    <property type="match status" value="1"/>
</dbReference>
<dbReference type="PANTHER" id="PTHR11365">
    <property type="entry name" value="5-OXOPROLINASE RELATED"/>
    <property type="match status" value="1"/>
</dbReference>
<reference evidence="2" key="1">
    <citation type="journal article" date="2023" name="Mol. Phylogenet. Evol.">
        <title>Genome-scale phylogeny and comparative genomics of the fungal order Sordariales.</title>
        <authorList>
            <person name="Hensen N."/>
            <person name="Bonometti L."/>
            <person name="Westerberg I."/>
            <person name="Brannstrom I.O."/>
            <person name="Guillou S."/>
            <person name="Cros-Aarteil S."/>
            <person name="Calhoun S."/>
            <person name="Haridas S."/>
            <person name="Kuo A."/>
            <person name="Mondo S."/>
            <person name="Pangilinan J."/>
            <person name="Riley R."/>
            <person name="LaButti K."/>
            <person name="Andreopoulos B."/>
            <person name="Lipzen A."/>
            <person name="Chen C."/>
            <person name="Yan M."/>
            <person name="Daum C."/>
            <person name="Ng V."/>
            <person name="Clum A."/>
            <person name="Steindorff A."/>
            <person name="Ohm R.A."/>
            <person name="Martin F."/>
            <person name="Silar P."/>
            <person name="Natvig D.O."/>
            <person name="Lalanne C."/>
            <person name="Gautier V."/>
            <person name="Ament-Velasquez S.L."/>
            <person name="Kruys A."/>
            <person name="Hutchinson M.I."/>
            <person name="Powell A.J."/>
            <person name="Barry K."/>
            <person name="Miller A.N."/>
            <person name="Grigoriev I.V."/>
            <person name="Debuchy R."/>
            <person name="Gladieux P."/>
            <person name="Hiltunen Thoren M."/>
            <person name="Johannesson H."/>
        </authorList>
    </citation>
    <scope>NUCLEOTIDE SEQUENCE</scope>
    <source>
        <strain evidence="2">CBS 538.74</strain>
    </source>
</reference>
<name>A0AAN7A071_9PEZI</name>
<dbReference type="Proteomes" id="UP001302745">
    <property type="component" value="Unassembled WGS sequence"/>
</dbReference>
<keyword evidence="3" id="KW-1185">Reference proteome</keyword>
<dbReference type="Gene3D" id="2.40.390.10">
    <property type="entry name" value="CV3147-like"/>
    <property type="match status" value="1"/>
</dbReference>
<sequence length="292" mass="31088">MFASAGVAPADVASVTIGTTHFVNAVVEHDAARLSRVAVIRLCGPFSKHVPPCVDWPADLRGTVLGHYALVKGGLEVDGALIGDVDEGEVVDVCREIRARGIRSVVVNGVFSPIDAVARQEERAAEIPQHQGKIVGVERMLRKGHIYGECIIEGGDVVDPDSSATSPGGREFSGRIKIPFKNENIAAIRIPDNTKEGELEKQEDVMAIVPGLVCVIDAQNGEAVGTPEYRYGLLVIVLGIAASDKWTGSQRGIELGGPKAFGFKHLEYQPLGRFVKPVSVVDEFDGASESSV</sequence>
<organism evidence="2 3">
    <name type="scientific">Chaetomidium leptoderma</name>
    <dbReference type="NCBI Taxonomy" id="669021"/>
    <lineage>
        <taxon>Eukaryota</taxon>
        <taxon>Fungi</taxon>
        <taxon>Dikarya</taxon>
        <taxon>Ascomycota</taxon>
        <taxon>Pezizomycotina</taxon>
        <taxon>Sordariomycetes</taxon>
        <taxon>Sordariomycetidae</taxon>
        <taxon>Sordariales</taxon>
        <taxon>Chaetomiaceae</taxon>
        <taxon>Chaetomidium</taxon>
    </lineage>
</organism>
<gene>
    <name evidence="2" type="ORF">C8A00DRAFT_30508</name>
</gene>
<feature type="domain" description="S-Me-THD-like C-terminal" evidence="1">
    <location>
        <begin position="112"/>
        <end position="271"/>
    </location>
</feature>
<reference evidence="2" key="2">
    <citation type="submission" date="2023-05" db="EMBL/GenBank/DDBJ databases">
        <authorList>
            <consortium name="Lawrence Berkeley National Laboratory"/>
            <person name="Steindorff A."/>
            <person name="Hensen N."/>
            <person name="Bonometti L."/>
            <person name="Westerberg I."/>
            <person name="Brannstrom I.O."/>
            <person name="Guillou S."/>
            <person name="Cros-Aarteil S."/>
            <person name="Calhoun S."/>
            <person name="Haridas S."/>
            <person name="Kuo A."/>
            <person name="Mondo S."/>
            <person name="Pangilinan J."/>
            <person name="Riley R."/>
            <person name="Labutti K."/>
            <person name="Andreopoulos B."/>
            <person name="Lipzen A."/>
            <person name="Chen C."/>
            <person name="Yanf M."/>
            <person name="Daum C."/>
            <person name="Ng V."/>
            <person name="Clum A."/>
            <person name="Ohm R."/>
            <person name="Martin F."/>
            <person name="Silar P."/>
            <person name="Natvig D."/>
            <person name="Lalanne C."/>
            <person name="Gautier V."/>
            <person name="Ament-Velasquez S.L."/>
            <person name="Kruys A."/>
            <person name="Hutchinson M.I."/>
            <person name="Powell A.J."/>
            <person name="Barry K."/>
            <person name="Miller A.N."/>
            <person name="Grigoriev I.V."/>
            <person name="Debuchy R."/>
            <person name="Gladieux P."/>
            <person name="Thoren M.H."/>
            <person name="Johannesson H."/>
        </authorList>
    </citation>
    <scope>NUCLEOTIDE SEQUENCE</scope>
    <source>
        <strain evidence="2">CBS 538.74</strain>
    </source>
</reference>
<dbReference type="InterPro" id="IPR024071">
    <property type="entry name" value="S-Me-THD_C_sf"/>
</dbReference>
<proteinExistence type="predicted"/>
<protein>
    <recommendedName>
        <fullName evidence="1">S-Me-THD-like C-terminal domain-containing protein</fullName>
    </recommendedName>
</protein>
<comment type="caution">
    <text evidence="2">The sequence shown here is derived from an EMBL/GenBank/DDBJ whole genome shotgun (WGS) entry which is preliminary data.</text>
</comment>
<dbReference type="InterPro" id="IPR045079">
    <property type="entry name" value="Oxoprolinase-like"/>
</dbReference>
<evidence type="ECO:0000313" key="3">
    <source>
        <dbReference type="Proteomes" id="UP001302745"/>
    </source>
</evidence>
<dbReference type="EMBL" id="MU856864">
    <property type="protein sequence ID" value="KAK4156653.1"/>
    <property type="molecule type" value="Genomic_DNA"/>
</dbReference>